<feature type="compositionally biased region" description="Basic and acidic residues" evidence="1">
    <location>
        <begin position="63"/>
        <end position="74"/>
    </location>
</feature>
<dbReference type="AlphaFoldDB" id="W6YPD4"/>
<feature type="non-terminal residue" evidence="2">
    <location>
        <position position="1"/>
    </location>
</feature>
<accession>W6YPD4</accession>
<sequence>ARKRFRRDCKLNTKRLNKLEEEAIVKRILKESTVTSNNGKDLLPCADGIVVGKPLGILAANDGHRGARSRDVPSRQDGAISDGRFRM</sequence>
<gene>
    <name evidence="2" type="ORF">COCMIDRAFT_111317</name>
</gene>
<dbReference type="Proteomes" id="UP000054032">
    <property type="component" value="Unassembled WGS sequence"/>
</dbReference>
<organism evidence="2 3">
    <name type="scientific">Bipolaris oryzae ATCC 44560</name>
    <dbReference type="NCBI Taxonomy" id="930090"/>
    <lineage>
        <taxon>Eukaryota</taxon>
        <taxon>Fungi</taxon>
        <taxon>Dikarya</taxon>
        <taxon>Ascomycota</taxon>
        <taxon>Pezizomycotina</taxon>
        <taxon>Dothideomycetes</taxon>
        <taxon>Pleosporomycetidae</taxon>
        <taxon>Pleosporales</taxon>
        <taxon>Pleosporineae</taxon>
        <taxon>Pleosporaceae</taxon>
        <taxon>Bipolaris</taxon>
    </lineage>
</organism>
<dbReference type="KEGG" id="bor:COCMIDRAFT_111317"/>
<keyword evidence="3" id="KW-1185">Reference proteome</keyword>
<dbReference type="RefSeq" id="XP_007693950.1">
    <property type="nucleotide sequence ID" value="XM_007695760.1"/>
</dbReference>
<dbReference type="HOGENOM" id="CLU_2489285_0_0_1"/>
<reference evidence="2 3" key="1">
    <citation type="journal article" date="2013" name="PLoS Genet.">
        <title>Comparative genome structure, secondary metabolite, and effector coding capacity across Cochliobolus pathogens.</title>
        <authorList>
            <person name="Condon B.J."/>
            <person name="Leng Y."/>
            <person name="Wu D."/>
            <person name="Bushley K.E."/>
            <person name="Ohm R.A."/>
            <person name="Otillar R."/>
            <person name="Martin J."/>
            <person name="Schackwitz W."/>
            <person name="Grimwood J."/>
            <person name="MohdZainudin N."/>
            <person name="Xue C."/>
            <person name="Wang R."/>
            <person name="Manning V.A."/>
            <person name="Dhillon B."/>
            <person name="Tu Z.J."/>
            <person name="Steffenson B.J."/>
            <person name="Salamov A."/>
            <person name="Sun H."/>
            <person name="Lowry S."/>
            <person name="LaButti K."/>
            <person name="Han J."/>
            <person name="Copeland A."/>
            <person name="Lindquist E."/>
            <person name="Barry K."/>
            <person name="Schmutz J."/>
            <person name="Baker S.E."/>
            <person name="Ciuffetti L.M."/>
            <person name="Grigoriev I.V."/>
            <person name="Zhong S."/>
            <person name="Turgeon B.G."/>
        </authorList>
    </citation>
    <scope>NUCLEOTIDE SEQUENCE [LARGE SCALE GENOMIC DNA]</scope>
    <source>
        <strain evidence="2 3">ATCC 44560</strain>
    </source>
</reference>
<name>W6YPD4_COCMI</name>
<protein>
    <submittedName>
        <fullName evidence="2">Uncharacterized protein</fullName>
    </submittedName>
</protein>
<evidence type="ECO:0000256" key="1">
    <source>
        <dbReference type="SAM" id="MobiDB-lite"/>
    </source>
</evidence>
<proteinExistence type="predicted"/>
<dbReference type="EMBL" id="KI964354">
    <property type="protein sequence ID" value="EUC39530.1"/>
    <property type="molecule type" value="Genomic_DNA"/>
</dbReference>
<dbReference type="GeneID" id="19119751"/>
<feature type="region of interest" description="Disordered" evidence="1">
    <location>
        <begin position="63"/>
        <end position="87"/>
    </location>
</feature>
<evidence type="ECO:0000313" key="3">
    <source>
        <dbReference type="Proteomes" id="UP000054032"/>
    </source>
</evidence>
<evidence type="ECO:0000313" key="2">
    <source>
        <dbReference type="EMBL" id="EUC39530.1"/>
    </source>
</evidence>